<name>A0A5B7E738_PORTR</name>
<gene>
    <name evidence="2" type="ORF">E2C01_023082</name>
</gene>
<feature type="compositionally biased region" description="Basic and acidic residues" evidence="1">
    <location>
        <begin position="10"/>
        <end position="22"/>
    </location>
</feature>
<sequence>MRAQRSRPAYSERHGEQRRRLQSESVPQWCVCRHSSKIKVPRGHYPRTVGSGCTVNGSGVAQRVATEGSPQDLACDLQDTPLLHPSVNHDLHVHLIIGDRCCVTLWCGRCGQHLAMV</sequence>
<accession>A0A5B7E738</accession>
<comment type="caution">
    <text evidence="2">The sequence shown here is derived from an EMBL/GenBank/DDBJ whole genome shotgun (WGS) entry which is preliminary data.</text>
</comment>
<evidence type="ECO:0000313" key="2">
    <source>
        <dbReference type="EMBL" id="MPC29831.1"/>
    </source>
</evidence>
<protein>
    <submittedName>
        <fullName evidence="2">Uncharacterized protein</fullName>
    </submittedName>
</protein>
<dbReference type="Proteomes" id="UP000324222">
    <property type="component" value="Unassembled WGS sequence"/>
</dbReference>
<evidence type="ECO:0000256" key="1">
    <source>
        <dbReference type="SAM" id="MobiDB-lite"/>
    </source>
</evidence>
<keyword evidence="3" id="KW-1185">Reference proteome</keyword>
<feature type="region of interest" description="Disordered" evidence="1">
    <location>
        <begin position="1"/>
        <end position="23"/>
    </location>
</feature>
<dbReference type="EMBL" id="VSRR010002143">
    <property type="protein sequence ID" value="MPC29831.1"/>
    <property type="molecule type" value="Genomic_DNA"/>
</dbReference>
<organism evidence="2 3">
    <name type="scientific">Portunus trituberculatus</name>
    <name type="common">Swimming crab</name>
    <name type="synonym">Neptunus trituberculatus</name>
    <dbReference type="NCBI Taxonomy" id="210409"/>
    <lineage>
        <taxon>Eukaryota</taxon>
        <taxon>Metazoa</taxon>
        <taxon>Ecdysozoa</taxon>
        <taxon>Arthropoda</taxon>
        <taxon>Crustacea</taxon>
        <taxon>Multicrustacea</taxon>
        <taxon>Malacostraca</taxon>
        <taxon>Eumalacostraca</taxon>
        <taxon>Eucarida</taxon>
        <taxon>Decapoda</taxon>
        <taxon>Pleocyemata</taxon>
        <taxon>Brachyura</taxon>
        <taxon>Eubrachyura</taxon>
        <taxon>Portunoidea</taxon>
        <taxon>Portunidae</taxon>
        <taxon>Portuninae</taxon>
        <taxon>Portunus</taxon>
    </lineage>
</organism>
<dbReference type="AlphaFoldDB" id="A0A5B7E738"/>
<evidence type="ECO:0000313" key="3">
    <source>
        <dbReference type="Proteomes" id="UP000324222"/>
    </source>
</evidence>
<proteinExistence type="predicted"/>
<reference evidence="2 3" key="1">
    <citation type="submission" date="2019-05" db="EMBL/GenBank/DDBJ databases">
        <title>Another draft genome of Portunus trituberculatus and its Hox gene families provides insights of decapod evolution.</title>
        <authorList>
            <person name="Jeong J.-H."/>
            <person name="Song I."/>
            <person name="Kim S."/>
            <person name="Choi T."/>
            <person name="Kim D."/>
            <person name="Ryu S."/>
            <person name="Kim W."/>
        </authorList>
    </citation>
    <scope>NUCLEOTIDE SEQUENCE [LARGE SCALE GENOMIC DNA]</scope>
    <source>
        <tissue evidence="2">Muscle</tissue>
    </source>
</reference>